<sequence>MRIFRLYLWSGLTQCNQILSGTIISRTENEAIHQLISQSITPVSLHCHRRLVYSYKEKQYLPHFTQQLATLLISGLPLLRALVLLHNECRFPLWKQVIDDLARQLQQGKTFTRGISLYPDLFNSFFCQMITVGEETGKLPECLHCISKHIHDQQHHRTSLIKAIRYPVTLLIVSFLMIILMFIFVIPEFSQIYQSFNAELPLLTQQLIFFSEVITDHILLLLGLNVITLSIYQVLRKKFTYIKTKESHCFLSVPFFGNIIIYTQTAQIFQMLAITQRAGITLIAGIDTLIMTTEHPLYKHALTTIRAELLRGQSFSKSIKQSGLFPELCCEFIATGEATGKFDHFFTYTSDWFKSLALNQIQHFFKILQPVLFVLMALIVALLLIAMYLPLFRLGEVLV</sequence>
<evidence type="ECO:0000256" key="5">
    <source>
        <dbReference type="ARBA" id="ARBA00022692"/>
    </source>
</evidence>
<feature type="domain" description="Type II secretion system protein GspF" evidence="9">
    <location>
        <begin position="64"/>
        <end position="187"/>
    </location>
</feature>
<keyword evidence="5 8" id="KW-0812">Transmembrane</keyword>
<feature type="transmembrane region" description="Helical" evidence="8">
    <location>
        <begin position="166"/>
        <end position="187"/>
    </location>
</feature>
<feature type="transmembrane region" description="Helical" evidence="8">
    <location>
        <begin position="207"/>
        <end position="235"/>
    </location>
</feature>
<evidence type="ECO:0000256" key="1">
    <source>
        <dbReference type="ARBA" id="ARBA00004429"/>
    </source>
</evidence>
<dbReference type="InterPro" id="IPR018076">
    <property type="entry name" value="T2SS_GspF_dom"/>
</dbReference>
<evidence type="ECO:0000256" key="4">
    <source>
        <dbReference type="ARBA" id="ARBA00022519"/>
    </source>
</evidence>
<dbReference type="PANTHER" id="PTHR30012">
    <property type="entry name" value="GENERAL SECRETION PATHWAY PROTEIN"/>
    <property type="match status" value="1"/>
</dbReference>
<protein>
    <submittedName>
        <fullName evidence="10">Pilus assembly protein PilC</fullName>
    </submittedName>
</protein>
<dbReference type="EMBL" id="LZEY01000045">
    <property type="protein sequence ID" value="OBU05129.1"/>
    <property type="molecule type" value="Genomic_DNA"/>
</dbReference>
<dbReference type="OrthoDB" id="9805682at2"/>
<gene>
    <name evidence="10" type="ORF">AYY18_08580</name>
</gene>
<evidence type="ECO:0000313" key="11">
    <source>
        <dbReference type="Proteomes" id="UP000092377"/>
    </source>
</evidence>
<dbReference type="Proteomes" id="UP000092377">
    <property type="component" value="Unassembled WGS sequence"/>
</dbReference>
<name>A0A1B8H7S8_9GAMM</name>
<keyword evidence="4" id="KW-0997">Cell inner membrane</keyword>
<keyword evidence="6 8" id="KW-1133">Transmembrane helix</keyword>
<dbReference type="AlphaFoldDB" id="A0A1B8H7S8"/>
<dbReference type="InterPro" id="IPR003004">
    <property type="entry name" value="GspF/PilC"/>
</dbReference>
<keyword evidence="11" id="KW-1185">Reference proteome</keyword>
<evidence type="ECO:0000256" key="6">
    <source>
        <dbReference type="ARBA" id="ARBA00022989"/>
    </source>
</evidence>
<dbReference type="PRINTS" id="PR00812">
    <property type="entry name" value="BCTERIALGSPF"/>
</dbReference>
<proteinExistence type="inferred from homology"/>
<feature type="domain" description="Type II secretion system protein GspF" evidence="9">
    <location>
        <begin position="270"/>
        <end position="390"/>
    </location>
</feature>
<evidence type="ECO:0000256" key="8">
    <source>
        <dbReference type="SAM" id="Phobius"/>
    </source>
</evidence>
<comment type="similarity">
    <text evidence="2">Belongs to the GSP F family.</text>
</comment>
<evidence type="ECO:0000313" key="10">
    <source>
        <dbReference type="EMBL" id="OBU05129.1"/>
    </source>
</evidence>
<dbReference type="FunFam" id="1.20.81.30:FF:000001">
    <property type="entry name" value="Type II secretion system protein F"/>
    <property type="match status" value="1"/>
</dbReference>
<dbReference type="RefSeq" id="WP_067404630.1">
    <property type="nucleotide sequence ID" value="NZ_LZEY01000045.1"/>
</dbReference>
<comment type="caution">
    <text evidence="10">The sequence shown here is derived from an EMBL/GenBank/DDBJ whole genome shotgun (WGS) entry which is preliminary data.</text>
</comment>
<dbReference type="GO" id="GO:0015628">
    <property type="term" value="P:protein secretion by the type II secretion system"/>
    <property type="evidence" value="ECO:0007669"/>
    <property type="project" value="TreeGrafter"/>
</dbReference>
<comment type="subcellular location">
    <subcellularLocation>
        <location evidence="1">Cell inner membrane</location>
        <topology evidence="1">Multi-pass membrane protein</topology>
    </subcellularLocation>
</comment>
<dbReference type="GO" id="GO:0005886">
    <property type="term" value="C:plasma membrane"/>
    <property type="evidence" value="ECO:0007669"/>
    <property type="project" value="UniProtKB-SubCell"/>
</dbReference>
<keyword evidence="7 8" id="KW-0472">Membrane</keyword>
<keyword evidence="3" id="KW-1003">Cell membrane</keyword>
<evidence type="ECO:0000256" key="3">
    <source>
        <dbReference type="ARBA" id="ARBA00022475"/>
    </source>
</evidence>
<dbReference type="InterPro" id="IPR042094">
    <property type="entry name" value="T2SS_GspF_sf"/>
</dbReference>
<dbReference type="Pfam" id="PF00482">
    <property type="entry name" value="T2SSF"/>
    <property type="match status" value="2"/>
</dbReference>
<dbReference type="PANTHER" id="PTHR30012:SF7">
    <property type="entry name" value="PROTEIN TRANSPORT PROTEIN HOFC HOMOLOG"/>
    <property type="match status" value="1"/>
</dbReference>
<evidence type="ECO:0000256" key="2">
    <source>
        <dbReference type="ARBA" id="ARBA00005745"/>
    </source>
</evidence>
<organism evidence="10 11">
    <name type="scientific">Morganella psychrotolerans</name>
    <dbReference type="NCBI Taxonomy" id="368603"/>
    <lineage>
        <taxon>Bacteria</taxon>
        <taxon>Pseudomonadati</taxon>
        <taxon>Pseudomonadota</taxon>
        <taxon>Gammaproteobacteria</taxon>
        <taxon>Enterobacterales</taxon>
        <taxon>Morganellaceae</taxon>
        <taxon>Morganella</taxon>
    </lineage>
</organism>
<evidence type="ECO:0000259" key="9">
    <source>
        <dbReference type="Pfam" id="PF00482"/>
    </source>
</evidence>
<feature type="transmembrane region" description="Helical" evidence="8">
    <location>
        <begin position="371"/>
        <end position="391"/>
    </location>
</feature>
<dbReference type="Gene3D" id="1.20.81.30">
    <property type="entry name" value="Type II secretion system (T2SS), domain F"/>
    <property type="match status" value="2"/>
</dbReference>
<accession>A0A1B8H7S8</accession>
<evidence type="ECO:0000256" key="7">
    <source>
        <dbReference type="ARBA" id="ARBA00023136"/>
    </source>
</evidence>
<reference evidence="11" key="1">
    <citation type="submission" date="2016-06" db="EMBL/GenBank/DDBJ databases">
        <authorList>
            <person name="Butler K."/>
        </authorList>
    </citation>
    <scope>NUCLEOTIDE SEQUENCE [LARGE SCALE GENOMIC DNA]</scope>
    <source>
        <strain evidence="11">GCSL-Mp20</strain>
    </source>
</reference>